<proteinExistence type="predicted"/>
<evidence type="ECO:0000313" key="5">
    <source>
        <dbReference type="Proteomes" id="UP001079657"/>
    </source>
</evidence>
<evidence type="ECO:0000313" key="4">
    <source>
        <dbReference type="EMBL" id="MCY6369875.1"/>
    </source>
</evidence>
<dbReference type="InterPro" id="IPR018225">
    <property type="entry name" value="Transaldolase_AS"/>
</dbReference>
<dbReference type="CDD" id="cd00956">
    <property type="entry name" value="Transaldolase_FSA"/>
    <property type="match status" value="1"/>
</dbReference>
<dbReference type="Proteomes" id="UP001079657">
    <property type="component" value="Unassembled WGS sequence"/>
</dbReference>
<dbReference type="PROSITE" id="PS01054">
    <property type="entry name" value="TRANSALDOLASE_1"/>
    <property type="match status" value="1"/>
</dbReference>
<evidence type="ECO:0000256" key="2">
    <source>
        <dbReference type="ARBA" id="ARBA00022490"/>
    </source>
</evidence>
<dbReference type="PANTHER" id="PTHR10683">
    <property type="entry name" value="TRANSALDOLASE"/>
    <property type="match status" value="1"/>
</dbReference>
<dbReference type="InterPro" id="IPR004731">
    <property type="entry name" value="Transaldolase_3B/F6P_aldolase"/>
</dbReference>
<dbReference type="NCBIfam" id="TIGR00875">
    <property type="entry name" value="fsa_talC_mipB"/>
    <property type="match status" value="1"/>
</dbReference>
<keyword evidence="5" id="KW-1185">Reference proteome</keyword>
<name>A0ABT4CLF0_9CLOT</name>
<comment type="caution">
    <text evidence="4">The sequence shown here is derived from an EMBL/GenBank/DDBJ whole genome shotgun (WGS) entry which is preliminary data.</text>
</comment>
<dbReference type="PANTHER" id="PTHR10683:SF36">
    <property type="entry name" value="TRANSALDOLASE"/>
    <property type="match status" value="1"/>
</dbReference>
<comment type="subcellular location">
    <subcellularLocation>
        <location evidence="1">Cytoplasm</location>
    </subcellularLocation>
</comment>
<dbReference type="NCBIfam" id="NF009299">
    <property type="entry name" value="PRK12656.1"/>
    <property type="match status" value="1"/>
</dbReference>
<evidence type="ECO:0000256" key="1">
    <source>
        <dbReference type="ARBA" id="ARBA00004496"/>
    </source>
</evidence>
<keyword evidence="2" id="KW-0963">Cytoplasm</keyword>
<sequence length="226" mass="24941">MLYILDTANLDAIKKAYDLYPMSGVTTNPTIISKENRSFLSILKNIREIVGEDSMLHVQAVSTTAEGMVKEAEYLTETIGGNLYIKIPVIPEGIKAMKILKKKGIKITATAIFTAQQALMAAVAGADFVAPYVNRIDNISGNGIRVVEEIVQLFELHNIDAKVLAASFKNVQQVHEVSLTGAESVTVNPEIMDKMLEHPLTDWSVDQFIKDWENVYGEGKITLDVE</sequence>
<accession>A0ABT4CLF0</accession>
<dbReference type="EMBL" id="JAPQES010000001">
    <property type="protein sequence ID" value="MCY6369875.1"/>
    <property type="molecule type" value="Genomic_DNA"/>
</dbReference>
<dbReference type="InterPro" id="IPR001585">
    <property type="entry name" value="TAL/FSA"/>
</dbReference>
<dbReference type="SUPFAM" id="SSF51569">
    <property type="entry name" value="Aldolase"/>
    <property type="match status" value="1"/>
</dbReference>
<gene>
    <name evidence="4" type="primary">fsa</name>
    <name evidence="4" type="ORF">OXH55_04455</name>
</gene>
<dbReference type="InterPro" id="IPR033919">
    <property type="entry name" value="TSA/FSA_arc/bac"/>
</dbReference>
<evidence type="ECO:0000256" key="3">
    <source>
        <dbReference type="ARBA" id="ARBA00023270"/>
    </source>
</evidence>
<reference evidence="4" key="1">
    <citation type="submission" date="2022-12" db="EMBL/GenBank/DDBJ databases">
        <authorList>
            <person name="Wang J."/>
        </authorList>
    </citation>
    <scope>NUCLEOTIDE SEQUENCE</scope>
    <source>
        <strain evidence="4">HY-42-06</strain>
    </source>
</reference>
<dbReference type="RefSeq" id="WP_268048270.1">
    <property type="nucleotide sequence ID" value="NZ_JAPQES010000001.1"/>
</dbReference>
<dbReference type="Pfam" id="PF00923">
    <property type="entry name" value="TAL_FSA"/>
    <property type="match status" value="1"/>
</dbReference>
<dbReference type="InterPro" id="IPR013785">
    <property type="entry name" value="Aldolase_TIM"/>
</dbReference>
<keyword evidence="3" id="KW-0704">Schiff base</keyword>
<organism evidence="4 5">
    <name type="scientific">Clostridium ganghwense</name>
    <dbReference type="NCBI Taxonomy" id="312089"/>
    <lineage>
        <taxon>Bacteria</taxon>
        <taxon>Bacillati</taxon>
        <taxon>Bacillota</taxon>
        <taxon>Clostridia</taxon>
        <taxon>Eubacteriales</taxon>
        <taxon>Clostridiaceae</taxon>
        <taxon>Clostridium</taxon>
    </lineage>
</organism>
<dbReference type="Gene3D" id="3.20.20.70">
    <property type="entry name" value="Aldolase class I"/>
    <property type="match status" value="1"/>
</dbReference>
<protein>
    <submittedName>
        <fullName evidence="4">Fructose-6-phosphate aldolase</fullName>
    </submittedName>
</protein>